<dbReference type="GO" id="GO:0007165">
    <property type="term" value="P:signal transduction"/>
    <property type="evidence" value="ECO:0007669"/>
    <property type="project" value="InterPro"/>
</dbReference>
<gene>
    <name evidence="4" type="ORF">F8A88_08840</name>
</gene>
<dbReference type="PANTHER" id="PTHR43156:SF2">
    <property type="entry name" value="STAGE II SPORULATION PROTEIN E"/>
    <property type="match status" value="1"/>
</dbReference>
<dbReference type="Gene3D" id="3.60.40.10">
    <property type="entry name" value="PPM-type phosphatase domain"/>
    <property type="match status" value="1"/>
</dbReference>
<keyword evidence="1" id="KW-0378">Hydrolase</keyword>
<dbReference type="CDD" id="cd06225">
    <property type="entry name" value="HAMP"/>
    <property type="match status" value="1"/>
</dbReference>
<evidence type="ECO:0000256" key="2">
    <source>
        <dbReference type="SAM" id="Phobius"/>
    </source>
</evidence>
<dbReference type="GO" id="GO:0016791">
    <property type="term" value="F:phosphatase activity"/>
    <property type="evidence" value="ECO:0007669"/>
    <property type="project" value="TreeGrafter"/>
</dbReference>
<dbReference type="InterPro" id="IPR003660">
    <property type="entry name" value="HAMP_dom"/>
</dbReference>
<name>A0A6N6N3N7_9BACT</name>
<feature type="transmembrane region" description="Helical" evidence="2">
    <location>
        <begin position="125"/>
        <end position="145"/>
    </location>
</feature>
<dbReference type="SMART" id="SM00331">
    <property type="entry name" value="PP2C_SIG"/>
    <property type="match status" value="1"/>
</dbReference>
<dbReference type="PANTHER" id="PTHR43156">
    <property type="entry name" value="STAGE II SPORULATION PROTEIN E-RELATED"/>
    <property type="match status" value="1"/>
</dbReference>
<comment type="caution">
    <text evidence="4">The sequence shown here is derived from an EMBL/GenBank/DDBJ whole genome shotgun (WGS) entry which is preliminary data.</text>
</comment>
<evidence type="ECO:0000256" key="1">
    <source>
        <dbReference type="ARBA" id="ARBA00022801"/>
    </source>
</evidence>
<reference evidence="4 5" key="1">
    <citation type="journal article" date="2017" name="Int. J. Syst. Evol. Microbiol.">
        <title>Desulfovibrio senegalensis sp. nov., a mesophilic sulfate reducer isolated from marine sediment.</title>
        <authorList>
            <person name="Thioye A."/>
            <person name="Gam Z.B.A."/>
            <person name="Mbengue M."/>
            <person name="Cayol J.L."/>
            <person name="Joseph-Bartoli M."/>
            <person name="Toure-Kane C."/>
            <person name="Labat M."/>
        </authorList>
    </citation>
    <scope>NUCLEOTIDE SEQUENCE [LARGE SCALE GENOMIC DNA]</scope>
    <source>
        <strain evidence="4 5">DSM 101509</strain>
    </source>
</reference>
<dbReference type="Pfam" id="PF07228">
    <property type="entry name" value="SpoIIE"/>
    <property type="match status" value="1"/>
</dbReference>
<dbReference type="PROSITE" id="PS50885">
    <property type="entry name" value="HAMP"/>
    <property type="match status" value="1"/>
</dbReference>
<organism evidence="4 5">
    <name type="scientific">Pseudodesulfovibrio senegalensis</name>
    <dbReference type="NCBI Taxonomy" id="1721087"/>
    <lineage>
        <taxon>Bacteria</taxon>
        <taxon>Pseudomonadati</taxon>
        <taxon>Thermodesulfobacteriota</taxon>
        <taxon>Desulfovibrionia</taxon>
        <taxon>Desulfovibrionales</taxon>
        <taxon>Desulfovibrionaceae</taxon>
    </lineage>
</organism>
<sequence length="490" mass="54125">MDALPVRELAMVLFWPLLAAGAVRVLIRKRMVDRAPLLVQPGRQFRMDFSLFALAGLLMAGILHVVHGFPLLHSGMKLALGLVTVGLFAGLDMALARERSVIAQAMQRNGATRPPRELSPMTRRFAVIATMALLLMTALLLLLLARDMHWLRTQIPDPEAVGTVTRSILTEIAFVMAALMGLIINLIISWARNLKILFRNETEVLERVSRGELDKLVPVATNDEFGYIAGHTNEMIKGLRHGMHMRQGLQIAREIQRNFLPANPPHIPKLDCAAASRSSDETGGDFYDWIECEDGCGRTVFMVGDVVGHGIGAALLMASVRAMLRQSGATLHGPAETVHAVNRSLCRDTDKSGRFVTLFLLEADQASRTVRWVNAGHPPAIIYDSGTDTFTPLQGQGIPLGVDNAWEYTENETEWLKPGQTLLAGTDGIWETPGPNGTRFGQKRFLRVVRQNARRDAQGLLQAVMDELDRFREGTPQDDDVTLLILRAEP</sequence>
<feature type="transmembrane region" description="Helical" evidence="2">
    <location>
        <begin position="6"/>
        <end position="27"/>
    </location>
</feature>
<evidence type="ECO:0000313" key="5">
    <source>
        <dbReference type="Proteomes" id="UP000438699"/>
    </source>
</evidence>
<dbReference type="Pfam" id="PF20970">
    <property type="entry name" value="MASE10"/>
    <property type="match status" value="1"/>
</dbReference>
<accession>A0A6N6N3N7</accession>
<dbReference type="InterPro" id="IPR048440">
    <property type="entry name" value="MASE10"/>
</dbReference>
<keyword evidence="5" id="KW-1185">Reference proteome</keyword>
<keyword evidence="2" id="KW-0812">Transmembrane</keyword>
<proteinExistence type="predicted"/>
<dbReference type="AlphaFoldDB" id="A0A6N6N3N7"/>
<dbReference type="InterPro" id="IPR036457">
    <property type="entry name" value="PPM-type-like_dom_sf"/>
</dbReference>
<protein>
    <submittedName>
        <fullName evidence="4">SpoIIE family protein phosphatase</fullName>
    </submittedName>
</protein>
<dbReference type="InterPro" id="IPR052016">
    <property type="entry name" value="Bact_Sigma-Reg"/>
</dbReference>
<dbReference type="GO" id="GO:0016020">
    <property type="term" value="C:membrane"/>
    <property type="evidence" value="ECO:0007669"/>
    <property type="project" value="InterPro"/>
</dbReference>
<evidence type="ECO:0000313" key="4">
    <source>
        <dbReference type="EMBL" id="KAB1441693.1"/>
    </source>
</evidence>
<keyword evidence="2" id="KW-0472">Membrane</keyword>
<feature type="transmembrane region" description="Helical" evidence="2">
    <location>
        <begin position="48"/>
        <end position="66"/>
    </location>
</feature>
<dbReference type="Proteomes" id="UP000438699">
    <property type="component" value="Unassembled WGS sequence"/>
</dbReference>
<dbReference type="InterPro" id="IPR001932">
    <property type="entry name" value="PPM-type_phosphatase-like_dom"/>
</dbReference>
<feature type="domain" description="HAMP" evidence="3">
    <location>
        <begin position="202"/>
        <end position="244"/>
    </location>
</feature>
<dbReference type="Gene3D" id="6.10.340.10">
    <property type="match status" value="1"/>
</dbReference>
<dbReference type="SUPFAM" id="SSF81606">
    <property type="entry name" value="PP2C-like"/>
    <property type="match status" value="1"/>
</dbReference>
<dbReference type="EMBL" id="WAIE01000003">
    <property type="protein sequence ID" value="KAB1441693.1"/>
    <property type="molecule type" value="Genomic_DNA"/>
</dbReference>
<evidence type="ECO:0000259" key="3">
    <source>
        <dbReference type="PROSITE" id="PS50885"/>
    </source>
</evidence>
<keyword evidence="2" id="KW-1133">Transmembrane helix</keyword>
<feature type="transmembrane region" description="Helical" evidence="2">
    <location>
        <begin position="172"/>
        <end position="191"/>
    </location>
</feature>
<dbReference type="RefSeq" id="WP_151150785.1">
    <property type="nucleotide sequence ID" value="NZ_WAIE01000003.1"/>
</dbReference>